<evidence type="ECO:0000313" key="4">
    <source>
        <dbReference type="EMBL" id="CAC5393274.1"/>
    </source>
</evidence>
<feature type="domain" description="DDE Tnp4" evidence="3">
    <location>
        <begin position="18"/>
        <end position="170"/>
    </location>
</feature>
<dbReference type="Pfam" id="PF13359">
    <property type="entry name" value="DDE_Tnp_4"/>
    <property type="match status" value="1"/>
</dbReference>
<keyword evidence="2" id="KW-0479">Metal-binding</keyword>
<dbReference type="OrthoDB" id="6050095at2759"/>
<dbReference type="PANTHER" id="PTHR23080">
    <property type="entry name" value="THAP DOMAIN PROTEIN"/>
    <property type="match status" value="1"/>
</dbReference>
<sequence length="189" mass="21397">MYTWSFEQSDCPNGRVIVDCTEIFTETPQSLSNKGRMYSDYKSHMTWKVLIGISPNGVITHVSDLWSGSISDKQITKSSGLIDKCEPGDEIMGDKGFLISDMCTPKGIYLIVPPTKKIGKLTKHEVEKTRRIANLRIHVERAMERIKNFRIIQGVMPISMSEKDCIYCLCSLQFASTSYSTISYNCFTL</sequence>
<dbReference type="EMBL" id="CACVKT020005120">
    <property type="protein sequence ID" value="CAC5393274.1"/>
    <property type="molecule type" value="Genomic_DNA"/>
</dbReference>
<gene>
    <name evidence="4" type="ORF">MCOR_28144</name>
</gene>
<protein>
    <recommendedName>
        <fullName evidence="3">DDE Tnp4 domain-containing protein</fullName>
    </recommendedName>
</protein>
<dbReference type="InterPro" id="IPR027806">
    <property type="entry name" value="HARBI1_dom"/>
</dbReference>
<evidence type="ECO:0000313" key="5">
    <source>
        <dbReference type="Proteomes" id="UP000507470"/>
    </source>
</evidence>
<dbReference type="GO" id="GO:0046872">
    <property type="term" value="F:metal ion binding"/>
    <property type="evidence" value="ECO:0007669"/>
    <property type="project" value="UniProtKB-KW"/>
</dbReference>
<reference evidence="4 5" key="1">
    <citation type="submission" date="2020-06" db="EMBL/GenBank/DDBJ databases">
        <authorList>
            <person name="Li R."/>
            <person name="Bekaert M."/>
        </authorList>
    </citation>
    <scope>NUCLEOTIDE SEQUENCE [LARGE SCALE GENOMIC DNA]</scope>
    <source>
        <strain evidence="5">wild</strain>
    </source>
</reference>
<dbReference type="PANTHER" id="PTHR23080:SF142">
    <property type="entry name" value="SI:CH211-69L10.4"/>
    <property type="match status" value="1"/>
</dbReference>
<dbReference type="AlphaFoldDB" id="A0A6J8CE15"/>
<evidence type="ECO:0000259" key="3">
    <source>
        <dbReference type="Pfam" id="PF13359"/>
    </source>
</evidence>
<keyword evidence="5" id="KW-1185">Reference proteome</keyword>
<evidence type="ECO:0000256" key="2">
    <source>
        <dbReference type="ARBA" id="ARBA00022723"/>
    </source>
</evidence>
<organism evidence="4 5">
    <name type="scientific">Mytilus coruscus</name>
    <name type="common">Sea mussel</name>
    <dbReference type="NCBI Taxonomy" id="42192"/>
    <lineage>
        <taxon>Eukaryota</taxon>
        <taxon>Metazoa</taxon>
        <taxon>Spiralia</taxon>
        <taxon>Lophotrochozoa</taxon>
        <taxon>Mollusca</taxon>
        <taxon>Bivalvia</taxon>
        <taxon>Autobranchia</taxon>
        <taxon>Pteriomorphia</taxon>
        <taxon>Mytilida</taxon>
        <taxon>Mytiloidea</taxon>
        <taxon>Mytilidae</taxon>
        <taxon>Mytilinae</taxon>
        <taxon>Mytilus</taxon>
    </lineage>
</organism>
<proteinExistence type="predicted"/>
<accession>A0A6J8CE15</accession>
<dbReference type="Proteomes" id="UP000507470">
    <property type="component" value="Unassembled WGS sequence"/>
</dbReference>
<evidence type="ECO:0000256" key="1">
    <source>
        <dbReference type="ARBA" id="ARBA00001968"/>
    </source>
</evidence>
<name>A0A6J8CE15_MYTCO</name>
<comment type="cofactor">
    <cofactor evidence="1">
        <name>a divalent metal cation</name>
        <dbReference type="ChEBI" id="CHEBI:60240"/>
    </cofactor>
</comment>